<feature type="compositionally biased region" description="Low complexity" evidence="5">
    <location>
        <begin position="247"/>
        <end position="258"/>
    </location>
</feature>
<dbReference type="Gene3D" id="3.30.70.330">
    <property type="match status" value="1"/>
</dbReference>
<feature type="compositionally biased region" description="Basic and acidic residues" evidence="5">
    <location>
        <begin position="481"/>
        <end position="493"/>
    </location>
</feature>
<dbReference type="InterPro" id="IPR039171">
    <property type="entry name" value="Cwc2/Slt11"/>
</dbReference>
<keyword evidence="1" id="KW-0507">mRNA processing</keyword>
<dbReference type="InterPro" id="IPR035979">
    <property type="entry name" value="RBD_domain_sf"/>
</dbReference>
<keyword evidence="2 4" id="KW-0694">RNA-binding</keyword>
<feature type="compositionally biased region" description="Low complexity" evidence="5">
    <location>
        <begin position="322"/>
        <end position="336"/>
    </location>
</feature>
<evidence type="ECO:0000256" key="3">
    <source>
        <dbReference type="ARBA" id="ARBA00023187"/>
    </source>
</evidence>
<feature type="region of interest" description="Disordered" evidence="5">
    <location>
        <begin position="223"/>
        <end position="263"/>
    </location>
</feature>
<feature type="compositionally biased region" description="Low complexity" evidence="5">
    <location>
        <begin position="759"/>
        <end position="768"/>
    </location>
</feature>
<feature type="compositionally biased region" description="Low complexity" evidence="5">
    <location>
        <begin position="176"/>
        <end position="194"/>
    </location>
</feature>
<evidence type="ECO:0000259" key="7">
    <source>
        <dbReference type="PROSITE" id="PS51391"/>
    </source>
</evidence>
<evidence type="ECO:0000259" key="6">
    <source>
        <dbReference type="PROSITE" id="PS50102"/>
    </source>
</evidence>
<sequence length="787" mass="84771">MSVVTELENALQAMLATKPPGVSGSKINQITDLSAKNVQSESAIITKLYTHFKKCPGTHKLGPLYVVDSVARKYLDLAKKSQQLVSADAPDGTYGAGVYRITELLPTLMNDILQHAPPEENKDKIEKLVAIWERSSTFPPEVLADIKQKIAASPMSQARVQNVQSTTPTGSPPTHPQSLSGQMQSFPQYQQLSQPQPPQQPAVPSASSTASILQALANMAKQNQNVTPPAPPQAPAPPVAASQYNVSNSHSNGLSGLSQDTGTLVMSRPTAPPAQVAPAPMPYNSTPPNANNVPGISMFGNQMPGMYLGQQQPPQVQNSYSQFPPQQPQQGPGVPPVDQMALLQLILQHPGLQGMSVPQLTASFNSIGADGSNGPGTTLGGIIPAWQQMSQMMGIPQQPPQNVSEARGDDGYNRGGQRGREHYSPPSRSPPRYREGRRGRSRSRSPPRFERGGGGVGSATAGRSPPNFRRRSPVYGEYEGNEIRGGREGERSRGGRGRGGAFGRRGGSSPRGRRDRSRTPPGRFPNANGKGSQAVDRGTPTILPRIPKFVEFDQSIGSGSIKVLSRTLFVGGVTISEDELRKLFEKHGLVQSCIVNQEKRHAFIKMLTRNDAVKARAGMETYRAENMTIRTRWGVGYGPRDCSDYQTGISIIPIDRLTDADQRWMVSAEYGGTGGKPLEGGMIVEEPDIEIGQGVSSKAISKRFPTDSGGAKGPRSSHDTHEAHREQRNKRTDYNDNNQRGGRDNNIGVAPPTPGFGTGLPFPMNMMPPNMPPGFQYPGFPSQSSGR</sequence>
<keyword evidence="3" id="KW-0508">mRNA splicing</keyword>
<dbReference type="SMART" id="SM00582">
    <property type="entry name" value="RPR"/>
    <property type="match status" value="1"/>
</dbReference>
<organism evidence="8 9">
    <name type="scientific">Discina gigas</name>
    <dbReference type="NCBI Taxonomy" id="1032678"/>
    <lineage>
        <taxon>Eukaryota</taxon>
        <taxon>Fungi</taxon>
        <taxon>Dikarya</taxon>
        <taxon>Ascomycota</taxon>
        <taxon>Pezizomycotina</taxon>
        <taxon>Pezizomycetes</taxon>
        <taxon>Pezizales</taxon>
        <taxon>Discinaceae</taxon>
        <taxon>Discina</taxon>
    </lineage>
</organism>
<dbReference type="PROSITE" id="PS50102">
    <property type="entry name" value="RRM"/>
    <property type="match status" value="1"/>
</dbReference>
<dbReference type="Pfam" id="PF00076">
    <property type="entry name" value="RRM_1"/>
    <property type="match status" value="1"/>
</dbReference>
<evidence type="ECO:0000256" key="4">
    <source>
        <dbReference type="PROSITE-ProRule" id="PRU00176"/>
    </source>
</evidence>
<feature type="region of interest" description="Disordered" evidence="5">
    <location>
        <begin position="310"/>
        <end position="336"/>
    </location>
</feature>
<dbReference type="EMBL" id="JBBBZM010000067">
    <property type="protein sequence ID" value="KAL0635537.1"/>
    <property type="molecule type" value="Genomic_DNA"/>
</dbReference>
<dbReference type="InterPro" id="IPR000504">
    <property type="entry name" value="RRM_dom"/>
</dbReference>
<accession>A0ABR3GHZ1</accession>
<dbReference type="Proteomes" id="UP001447188">
    <property type="component" value="Unassembled WGS sequence"/>
</dbReference>
<dbReference type="InterPro" id="IPR006569">
    <property type="entry name" value="CID_dom"/>
</dbReference>
<gene>
    <name evidence="8" type="ORF">Q9L58_005468</name>
</gene>
<evidence type="ECO:0000256" key="1">
    <source>
        <dbReference type="ARBA" id="ARBA00022728"/>
    </source>
</evidence>
<reference evidence="8 9" key="1">
    <citation type="submission" date="2024-02" db="EMBL/GenBank/DDBJ databases">
        <title>Discinaceae phylogenomics.</title>
        <authorList>
            <person name="Dirks A.C."/>
            <person name="James T.Y."/>
        </authorList>
    </citation>
    <scope>NUCLEOTIDE SEQUENCE [LARGE SCALE GENOMIC DNA]</scope>
    <source>
        <strain evidence="8 9">ACD0624</strain>
    </source>
</reference>
<dbReference type="InterPro" id="IPR012677">
    <property type="entry name" value="Nucleotide-bd_a/b_plait_sf"/>
</dbReference>
<evidence type="ECO:0000313" key="8">
    <source>
        <dbReference type="EMBL" id="KAL0635537.1"/>
    </source>
</evidence>
<feature type="region of interest" description="Disordered" evidence="5">
    <location>
        <begin position="154"/>
        <end position="209"/>
    </location>
</feature>
<dbReference type="SUPFAM" id="SSF54928">
    <property type="entry name" value="RNA-binding domain, RBD"/>
    <property type="match status" value="1"/>
</dbReference>
<keyword evidence="9" id="KW-1185">Reference proteome</keyword>
<dbReference type="CDD" id="cd16984">
    <property type="entry name" value="CID_Nrd1_like"/>
    <property type="match status" value="1"/>
</dbReference>
<feature type="region of interest" description="Disordered" evidence="5">
    <location>
        <begin position="693"/>
        <end position="787"/>
    </location>
</feature>
<dbReference type="InterPro" id="IPR008942">
    <property type="entry name" value="ENTH_VHS"/>
</dbReference>
<dbReference type="Pfam" id="PF21380">
    <property type="entry name" value="Nrd1-Seb1_dom2"/>
    <property type="match status" value="1"/>
</dbReference>
<dbReference type="PANTHER" id="PTHR14089">
    <property type="entry name" value="PRE-MRNA-SPLICING FACTOR RBM22"/>
    <property type="match status" value="1"/>
</dbReference>
<dbReference type="SUPFAM" id="SSF48464">
    <property type="entry name" value="ENTH/VHS domain"/>
    <property type="match status" value="1"/>
</dbReference>
<dbReference type="SMART" id="SM00360">
    <property type="entry name" value="RRM"/>
    <property type="match status" value="1"/>
</dbReference>
<feature type="domain" description="RRM" evidence="6">
    <location>
        <begin position="566"/>
        <end position="636"/>
    </location>
</feature>
<feature type="compositionally biased region" description="Polar residues" evidence="5">
    <location>
        <begin position="310"/>
        <end position="321"/>
    </location>
</feature>
<feature type="compositionally biased region" description="Low complexity" evidence="5">
    <location>
        <begin position="735"/>
        <end position="746"/>
    </location>
</feature>
<dbReference type="InterPro" id="IPR048892">
    <property type="entry name" value="Nrd1_Seb1_dom2"/>
</dbReference>
<evidence type="ECO:0000313" key="9">
    <source>
        <dbReference type="Proteomes" id="UP001447188"/>
    </source>
</evidence>
<protein>
    <submittedName>
        <fullName evidence="8">Uncharacterized protein</fullName>
    </submittedName>
</protein>
<dbReference type="PROSITE" id="PS51391">
    <property type="entry name" value="CID"/>
    <property type="match status" value="1"/>
</dbReference>
<feature type="compositionally biased region" description="Pro residues" evidence="5">
    <location>
        <begin position="228"/>
        <end position="238"/>
    </location>
</feature>
<keyword evidence="1" id="KW-0747">Spliceosome</keyword>
<dbReference type="PANTHER" id="PTHR14089:SF2">
    <property type="entry name" value="PRE-MRNA-SPLICING FACTOR CWC2"/>
    <property type="match status" value="1"/>
</dbReference>
<comment type="caution">
    <text evidence="8">The sequence shown here is derived from an EMBL/GenBank/DDBJ whole genome shotgun (WGS) entry which is preliminary data.</text>
</comment>
<dbReference type="Pfam" id="PF04818">
    <property type="entry name" value="CID"/>
    <property type="match status" value="1"/>
</dbReference>
<feature type="region of interest" description="Disordered" evidence="5">
    <location>
        <begin position="395"/>
        <end position="540"/>
    </location>
</feature>
<proteinExistence type="predicted"/>
<evidence type="ECO:0000256" key="2">
    <source>
        <dbReference type="ARBA" id="ARBA00022884"/>
    </source>
</evidence>
<dbReference type="Gene3D" id="1.25.40.90">
    <property type="match status" value="1"/>
</dbReference>
<feature type="domain" description="CID" evidence="7">
    <location>
        <begin position="1"/>
        <end position="154"/>
    </location>
</feature>
<evidence type="ECO:0000256" key="5">
    <source>
        <dbReference type="SAM" id="MobiDB-lite"/>
    </source>
</evidence>
<feature type="compositionally biased region" description="Basic and acidic residues" evidence="5">
    <location>
        <begin position="406"/>
        <end position="423"/>
    </location>
</feature>
<feature type="compositionally biased region" description="Gly residues" evidence="5">
    <location>
        <begin position="497"/>
        <end position="506"/>
    </location>
</feature>
<name>A0ABR3GHZ1_9PEZI</name>
<feature type="compositionally biased region" description="Polar residues" evidence="5">
    <location>
        <begin position="154"/>
        <end position="164"/>
    </location>
</feature>
<feature type="compositionally biased region" description="Basic and acidic residues" evidence="5">
    <location>
        <begin position="716"/>
        <end position="734"/>
    </location>
</feature>